<sequence length="64" mass="7501">MEKHQNLWKSIRKLTWALIVAFMVGVHNFYQQKEDSPESIKSKIELIEKQENDDPNKGITSCPQ</sequence>
<protein>
    <submittedName>
        <fullName evidence="1">Uncharacterized protein</fullName>
    </submittedName>
</protein>
<evidence type="ECO:0000313" key="1">
    <source>
        <dbReference type="EMBL" id="MDN3204332.1"/>
    </source>
</evidence>
<organism evidence="1 2">
    <name type="scientific">Algoriphagus sediminis</name>
    <dbReference type="NCBI Taxonomy" id="3057113"/>
    <lineage>
        <taxon>Bacteria</taxon>
        <taxon>Pseudomonadati</taxon>
        <taxon>Bacteroidota</taxon>
        <taxon>Cytophagia</taxon>
        <taxon>Cytophagales</taxon>
        <taxon>Cyclobacteriaceae</taxon>
        <taxon>Algoriphagus</taxon>
    </lineage>
</organism>
<proteinExistence type="predicted"/>
<reference evidence="1" key="1">
    <citation type="submission" date="2023-06" db="EMBL/GenBank/DDBJ databases">
        <title>Robiginitalea aurantiacus sp. nov. and Algoriphagus sediminis sp. nov., isolated from coastal sediment.</title>
        <authorList>
            <person name="Zhou Z.Y."/>
            <person name="An J."/>
            <person name="Jia Y.W."/>
            <person name="Du Z.J."/>
        </authorList>
    </citation>
    <scope>NUCLEOTIDE SEQUENCE</scope>
    <source>
        <strain evidence="1">C2-7</strain>
    </source>
</reference>
<accession>A0ABT7YCU4</accession>
<dbReference type="Proteomes" id="UP001171916">
    <property type="component" value="Unassembled WGS sequence"/>
</dbReference>
<keyword evidence="2" id="KW-1185">Reference proteome</keyword>
<dbReference type="RefSeq" id="WP_289999880.1">
    <property type="nucleotide sequence ID" value="NZ_JAUEPH010000003.1"/>
</dbReference>
<comment type="caution">
    <text evidence="1">The sequence shown here is derived from an EMBL/GenBank/DDBJ whole genome shotgun (WGS) entry which is preliminary data.</text>
</comment>
<gene>
    <name evidence="1" type="ORF">QVH07_09230</name>
</gene>
<evidence type="ECO:0000313" key="2">
    <source>
        <dbReference type="Proteomes" id="UP001171916"/>
    </source>
</evidence>
<dbReference type="EMBL" id="JAUEPH010000003">
    <property type="protein sequence ID" value="MDN3204332.1"/>
    <property type="molecule type" value="Genomic_DNA"/>
</dbReference>
<name>A0ABT7YCU4_9BACT</name>